<organism evidence="2 3">
    <name type="scientific">Cyclotella cryptica</name>
    <dbReference type="NCBI Taxonomy" id="29204"/>
    <lineage>
        <taxon>Eukaryota</taxon>
        <taxon>Sar</taxon>
        <taxon>Stramenopiles</taxon>
        <taxon>Ochrophyta</taxon>
        <taxon>Bacillariophyta</taxon>
        <taxon>Coscinodiscophyceae</taxon>
        <taxon>Thalassiosirophycidae</taxon>
        <taxon>Stephanodiscales</taxon>
        <taxon>Stephanodiscaceae</taxon>
        <taxon>Cyclotella</taxon>
    </lineage>
</organism>
<evidence type="ECO:0000256" key="1">
    <source>
        <dbReference type="SAM" id="MobiDB-lite"/>
    </source>
</evidence>
<feature type="region of interest" description="Disordered" evidence="1">
    <location>
        <begin position="426"/>
        <end position="445"/>
    </location>
</feature>
<dbReference type="EMBL" id="JABMIG020000111">
    <property type="protein sequence ID" value="KAL3791666.1"/>
    <property type="molecule type" value="Genomic_DNA"/>
</dbReference>
<evidence type="ECO:0000313" key="3">
    <source>
        <dbReference type="Proteomes" id="UP001516023"/>
    </source>
</evidence>
<feature type="non-terminal residue" evidence="2">
    <location>
        <position position="1"/>
    </location>
</feature>
<proteinExistence type="predicted"/>
<accession>A0ABD3PV58</accession>
<gene>
    <name evidence="2" type="ORF">HJC23_003923</name>
</gene>
<reference evidence="2 3" key="1">
    <citation type="journal article" date="2020" name="G3 (Bethesda)">
        <title>Improved Reference Genome for Cyclotella cryptica CCMP332, a Model for Cell Wall Morphogenesis, Salinity Adaptation, and Lipid Production in Diatoms (Bacillariophyta).</title>
        <authorList>
            <person name="Roberts W.R."/>
            <person name="Downey K.M."/>
            <person name="Ruck E.C."/>
            <person name="Traller J.C."/>
            <person name="Alverson A.J."/>
        </authorList>
    </citation>
    <scope>NUCLEOTIDE SEQUENCE [LARGE SCALE GENOMIC DNA]</scope>
    <source>
        <strain evidence="2 3">CCMP332</strain>
    </source>
</reference>
<dbReference type="Proteomes" id="UP001516023">
    <property type="component" value="Unassembled WGS sequence"/>
</dbReference>
<evidence type="ECO:0000313" key="2">
    <source>
        <dbReference type="EMBL" id="KAL3791666.1"/>
    </source>
</evidence>
<protein>
    <submittedName>
        <fullName evidence="2">Uncharacterized protein</fullName>
    </submittedName>
</protein>
<comment type="caution">
    <text evidence="2">The sequence shown here is derived from an EMBL/GenBank/DDBJ whole genome shotgun (WGS) entry which is preliminary data.</text>
</comment>
<sequence length="527" mass="59015">RLHALHSSRQCHIHTSIGHIRAKRDSPWSSKVLSRTGKRGISLLAGIVGIHNDLSHAALKLCPSALESAVSGTLMEELPQHVNSCIISYAMETQQLGIQLREDLVHPWINFNATFAKEDPKWHSEYLSKVHSGLEGGLEDEAKVCWHHVGCRDGYSGVAPCEGCKSYQKIGRAFRHFVLGCLPGRKEEEVQWEKALQDFGKRHGLTKHCGSVIHALEEIQLAEGQYCALVELENGAVSNAQDMTGRQAEQQRRNIIFVLQLLDRSIQIGKELPLPSLSSSIFMTPSHIGQNRSHHSMNALGLHARLESEGYSGKRDFTMPMQCSDGKNSSTVAMVLNKTKGENLLNQWNKLIKSLSKHATRASHLSTQIKSGNSELYNILLPAKRELKYLDENEETPWKNLGKMKQKQCMTDLQKVQTCLSLDEDESNGIAKDPPHDDAKNPAANFMGQSMKKTTSMKKAMGKMRRRGHGQVERHFGKNLDEAKPKEAKALESFGIASYVKNVLIATYAEFALHKFKTNERYVWAQL</sequence>
<keyword evidence="3" id="KW-1185">Reference proteome</keyword>
<dbReference type="AlphaFoldDB" id="A0ABD3PV58"/>
<name>A0ABD3PV58_9STRA</name>